<gene>
    <name evidence="10" type="ORF">LDX50_30155</name>
</gene>
<dbReference type="Proteomes" id="UP001139409">
    <property type="component" value="Unassembled WGS sequence"/>
</dbReference>
<dbReference type="GO" id="GO:0004368">
    <property type="term" value="F:glycerol-3-phosphate dehydrogenase (quinone) activity"/>
    <property type="evidence" value="ECO:0007669"/>
    <property type="project" value="UniProtKB-EC"/>
</dbReference>
<evidence type="ECO:0000256" key="2">
    <source>
        <dbReference type="ARBA" id="ARBA00007330"/>
    </source>
</evidence>
<dbReference type="Gene3D" id="3.50.50.60">
    <property type="entry name" value="FAD/NAD(P)-binding domain"/>
    <property type="match status" value="1"/>
</dbReference>
<comment type="caution">
    <text evidence="10">The sequence shown here is derived from an EMBL/GenBank/DDBJ whole genome shotgun (WGS) entry which is preliminary data.</text>
</comment>
<feature type="domain" description="FAD dependent oxidoreductase" evidence="8">
    <location>
        <begin position="24"/>
        <end position="350"/>
    </location>
</feature>
<sequence length="550" mass="61318">MTDIELERLDRDEIIRNLKSTDYDVLVIGGGITGAGIALDAASRGFSVALVEMNDFASGTSSRSTKLIHGGLRYLKQFEIALVREVGRERAIVHKLAPHLVRSEKMLLPLIQGGTFGKFATSLGLMVYDVLAGVESADQRKMLSKEETLLKEPLLDPEVLEGSGIYAEYRTDDARLTVEVIKTACAFGADCINYVQVLDFTYDEGTINGAHVRDVASGDLFDISARYVISAAGPWVDELRDKDDSLEGKRLHLTKGVHIVIPHDKLPVRQAVYFDVPDGRMIFAIPRGQVTYVGTTDTDYSGDKNHVLTNLEDVEYLLDAVNNTFPSVHLTSADVVSSWAGLRPLIHEDGKSASELSRKDEIFESETGLLSMAGGKLTGYRKMGERIVNILVKKFEEDHEDAGLADVQTDHIPLGGAAFKNAEEVNIYQRRVGDAILPFGLGEYDAWYLTSNYGKQTDTIIENLKSANSKGLHALLEAEVRYCMEFELTHTLCDFFIRRTGRLYFDIGSVRQGYEWVAEVMAKNLNWDDDRLNEEIQEIRRNIEEVSNFT</sequence>
<evidence type="ECO:0000313" key="11">
    <source>
        <dbReference type="Proteomes" id="UP001139409"/>
    </source>
</evidence>
<comment type="cofactor">
    <cofactor evidence="1 7">
        <name>FAD</name>
        <dbReference type="ChEBI" id="CHEBI:57692"/>
    </cofactor>
</comment>
<dbReference type="InterPro" id="IPR006076">
    <property type="entry name" value="FAD-dep_OxRdtase"/>
</dbReference>
<evidence type="ECO:0000256" key="5">
    <source>
        <dbReference type="ARBA" id="ARBA00022827"/>
    </source>
</evidence>
<protein>
    <recommendedName>
        <fullName evidence="7">Glycerol-3-phosphate dehydrogenase</fullName>
        <ecNumber evidence="7">1.1.5.3</ecNumber>
    </recommendedName>
</protein>
<reference evidence="10" key="1">
    <citation type="submission" date="2021-09" db="EMBL/GenBank/DDBJ databases">
        <title>Fulvivirga sp. isolated from coastal sediment.</title>
        <authorList>
            <person name="Yu H."/>
        </authorList>
    </citation>
    <scope>NUCLEOTIDE SEQUENCE</scope>
    <source>
        <strain evidence="10">1062</strain>
    </source>
</reference>
<dbReference type="Pfam" id="PF01266">
    <property type="entry name" value="DAO"/>
    <property type="match status" value="1"/>
</dbReference>
<dbReference type="Gene3D" id="1.10.8.870">
    <property type="entry name" value="Alpha-glycerophosphate oxidase, cap domain"/>
    <property type="match status" value="1"/>
</dbReference>
<name>A0A9X1L1Z0_9BACT</name>
<dbReference type="PRINTS" id="PR01001">
    <property type="entry name" value="FADG3PDH"/>
</dbReference>
<evidence type="ECO:0000259" key="9">
    <source>
        <dbReference type="Pfam" id="PF16901"/>
    </source>
</evidence>
<dbReference type="EC" id="1.1.5.3" evidence="7"/>
<keyword evidence="11" id="KW-1185">Reference proteome</keyword>
<dbReference type="InterPro" id="IPR031656">
    <property type="entry name" value="DAO_C"/>
</dbReference>
<evidence type="ECO:0000256" key="7">
    <source>
        <dbReference type="RuleBase" id="RU361217"/>
    </source>
</evidence>
<keyword evidence="3 7" id="KW-0285">Flavoprotein</keyword>
<dbReference type="SUPFAM" id="SSF54373">
    <property type="entry name" value="FAD-linked reductases, C-terminal domain"/>
    <property type="match status" value="1"/>
</dbReference>
<evidence type="ECO:0000256" key="4">
    <source>
        <dbReference type="ARBA" id="ARBA00022798"/>
    </source>
</evidence>
<comment type="similarity">
    <text evidence="2 7">Belongs to the FAD-dependent glycerol-3-phosphate dehydrogenase family.</text>
</comment>
<evidence type="ECO:0000256" key="6">
    <source>
        <dbReference type="ARBA" id="ARBA00023002"/>
    </source>
</evidence>
<accession>A0A9X1L1Z0</accession>
<evidence type="ECO:0000256" key="1">
    <source>
        <dbReference type="ARBA" id="ARBA00001974"/>
    </source>
</evidence>
<comment type="catalytic activity">
    <reaction evidence="7">
        <text>a quinone + sn-glycerol 3-phosphate = dihydroxyacetone phosphate + a quinol</text>
        <dbReference type="Rhea" id="RHEA:18977"/>
        <dbReference type="ChEBI" id="CHEBI:24646"/>
        <dbReference type="ChEBI" id="CHEBI:57597"/>
        <dbReference type="ChEBI" id="CHEBI:57642"/>
        <dbReference type="ChEBI" id="CHEBI:132124"/>
        <dbReference type="EC" id="1.1.5.3"/>
    </reaction>
</comment>
<evidence type="ECO:0000259" key="8">
    <source>
        <dbReference type="Pfam" id="PF01266"/>
    </source>
</evidence>
<feature type="domain" description="Alpha-glycerophosphate oxidase C-terminal" evidence="9">
    <location>
        <begin position="408"/>
        <end position="531"/>
    </location>
</feature>
<dbReference type="Pfam" id="PF16901">
    <property type="entry name" value="DAO_C"/>
    <property type="match status" value="1"/>
</dbReference>
<proteinExistence type="inferred from homology"/>
<keyword evidence="6 7" id="KW-0560">Oxidoreductase</keyword>
<dbReference type="SUPFAM" id="SSF51905">
    <property type="entry name" value="FAD/NAD(P)-binding domain"/>
    <property type="match status" value="1"/>
</dbReference>
<dbReference type="AlphaFoldDB" id="A0A9X1L1Z0"/>
<dbReference type="PROSITE" id="PS00977">
    <property type="entry name" value="FAD_G3PDH_1"/>
    <property type="match status" value="1"/>
</dbReference>
<dbReference type="Gene3D" id="3.30.9.10">
    <property type="entry name" value="D-Amino Acid Oxidase, subunit A, domain 2"/>
    <property type="match status" value="1"/>
</dbReference>
<dbReference type="InterPro" id="IPR038299">
    <property type="entry name" value="DAO_C_sf"/>
</dbReference>
<dbReference type="PANTHER" id="PTHR11985:SF35">
    <property type="entry name" value="ANAEROBIC GLYCEROL-3-PHOSPHATE DEHYDROGENASE SUBUNIT A"/>
    <property type="match status" value="1"/>
</dbReference>
<dbReference type="GO" id="GO:0046168">
    <property type="term" value="P:glycerol-3-phosphate catabolic process"/>
    <property type="evidence" value="ECO:0007669"/>
    <property type="project" value="TreeGrafter"/>
</dbReference>
<dbReference type="GO" id="GO:0006071">
    <property type="term" value="P:glycerol metabolic process"/>
    <property type="evidence" value="ECO:0007669"/>
    <property type="project" value="UniProtKB-KW"/>
</dbReference>
<dbReference type="RefSeq" id="WP_225700034.1">
    <property type="nucleotide sequence ID" value="NZ_JAIXNE010000010.1"/>
</dbReference>
<dbReference type="InterPro" id="IPR036188">
    <property type="entry name" value="FAD/NAD-bd_sf"/>
</dbReference>
<dbReference type="EMBL" id="JAIXNE010000010">
    <property type="protein sequence ID" value="MCA6079174.1"/>
    <property type="molecule type" value="Genomic_DNA"/>
</dbReference>
<keyword evidence="4" id="KW-0319">Glycerol metabolism</keyword>
<dbReference type="InterPro" id="IPR000447">
    <property type="entry name" value="G3P_DH_FAD-dep"/>
</dbReference>
<dbReference type="PANTHER" id="PTHR11985">
    <property type="entry name" value="GLYCEROL-3-PHOSPHATE DEHYDROGENASE"/>
    <property type="match status" value="1"/>
</dbReference>
<dbReference type="GO" id="GO:0009331">
    <property type="term" value="C:glycerol-3-phosphate dehydrogenase (FAD) complex"/>
    <property type="evidence" value="ECO:0007669"/>
    <property type="project" value="UniProtKB-UniRule"/>
</dbReference>
<keyword evidence="5" id="KW-0274">FAD</keyword>
<evidence type="ECO:0000256" key="3">
    <source>
        <dbReference type="ARBA" id="ARBA00022630"/>
    </source>
</evidence>
<evidence type="ECO:0000313" key="10">
    <source>
        <dbReference type="EMBL" id="MCA6079174.1"/>
    </source>
</evidence>
<organism evidence="10 11">
    <name type="scientific">Fulvivirga sedimenti</name>
    <dbReference type="NCBI Taxonomy" id="2879465"/>
    <lineage>
        <taxon>Bacteria</taxon>
        <taxon>Pseudomonadati</taxon>
        <taxon>Bacteroidota</taxon>
        <taxon>Cytophagia</taxon>
        <taxon>Cytophagales</taxon>
        <taxon>Fulvivirgaceae</taxon>
        <taxon>Fulvivirga</taxon>
    </lineage>
</organism>